<dbReference type="InterPro" id="IPR050832">
    <property type="entry name" value="Bact_Acetyltransf"/>
</dbReference>
<feature type="domain" description="N-acetyltransferase" evidence="3">
    <location>
        <begin position="3"/>
        <end position="157"/>
    </location>
</feature>
<keyword evidence="4" id="KW-0687">Ribonucleoprotein</keyword>
<dbReference type="CDD" id="cd04301">
    <property type="entry name" value="NAT_SF"/>
    <property type="match status" value="1"/>
</dbReference>
<keyword evidence="2" id="KW-0012">Acyltransferase</keyword>
<sequence>MPLTVRDLTPEDVPACPWSGGRLHLEQLHVQLARAGDGVVDYLAVCGPADLPVAIGGVDYVARPGSGVLWQLAVMPALQSCGIGTILINAAEERILRRALSTAELSVEEDNPRARALYERLGYRAYGTEKDGWDVEGPDGTTVWYDTVCTLMRKELVGRLAP</sequence>
<dbReference type="InterPro" id="IPR016181">
    <property type="entry name" value="Acyl_CoA_acyltransferase"/>
</dbReference>
<dbReference type="AlphaFoldDB" id="A0A3E0H1V2"/>
<proteinExistence type="predicted"/>
<evidence type="ECO:0000256" key="1">
    <source>
        <dbReference type="ARBA" id="ARBA00022679"/>
    </source>
</evidence>
<keyword evidence="1" id="KW-0808">Transferase</keyword>
<dbReference type="InterPro" id="IPR000182">
    <property type="entry name" value="GNAT_dom"/>
</dbReference>
<reference evidence="4 5" key="1">
    <citation type="submission" date="2018-08" db="EMBL/GenBank/DDBJ databases">
        <title>Genomic Encyclopedia of Archaeal and Bacterial Type Strains, Phase II (KMG-II): from individual species to whole genera.</title>
        <authorList>
            <person name="Goeker M."/>
        </authorList>
    </citation>
    <scope>NUCLEOTIDE SEQUENCE [LARGE SCALE GENOMIC DNA]</scope>
    <source>
        <strain evidence="4 5">DSM 45791</strain>
    </source>
</reference>
<dbReference type="EMBL" id="QUNO01000016">
    <property type="protein sequence ID" value="REH36253.1"/>
    <property type="molecule type" value="Genomic_DNA"/>
</dbReference>
<dbReference type="Proteomes" id="UP000256269">
    <property type="component" value="Unassembled WGS sequence"/>
</dbReference>
<dbReference type="Gene3D" id="3.40.630.30">
    <property type="match status" value="1"/>
</dbReference>
<organism evidence="4 5">
    <name type="scientific">Kutzneria buriramensis</name>
    <dbReference type="NCBI Taxonomy" id="1045776"/>
    <lineage>
        <taxon>Bacteria</taxon>
        <taxon>Bacillati</taxon>
        <taxon>Actinomycetota</taxon>
        <taxon>Actinomycetes</taxon>
        <taxon>Pseudonocardiales</taxon>
        <taxon>Pseudonocardiaceae</taxon>
        <taxon>Kutzneria</taxon>
    </lineage>
</organism>
<name>A0A3E0H1V2_9PSEU</name>
<keyword evidence="5" id="KW-1185">Reference proteome</keyword>
<evidence type="ECO:0000259" key="3">
    <source>
        <dbReference type="PROSITE" id="PS51186"/>
    </source>
</evidence>
<protein>
    <submittedName>
        <fullName evidence="4">Ribosomal protein S18 acetylase RimI-like enzyme</fullName>
    </submittedName>
</protein>
<accession>A0A3E0H1V2</accession>
<gene>
    <name evidence="4" type="ORF">BCF44_116122</name>
</gene>
<dbReference type="GO" id="GO:0016747">
    <property type="term" value="F:acyltransferase activity, transferring groups other than amino-acyl groups"/>
    <property type="evidence" value="ECO:0007669"/>
    <property type="project" value="InterPro"/>
</dbReference>
<dbReference type="PROSITE" id="PS51186">
    <property type="entry name" value="GNAT"/>
    <property type="match status" value="1"/>
</dbReference>
<dbReference type="PANTHER" id="PTHR43877">
    <property type="entry name" value="AMINOALKYLPHOSPHONATE N-ACETYLTRANSFERASE-RELATED-RELATED"/>
    <property type="match status" value="1"/>
</dbReference>
<comment type="caution">
    <text evidence="4">The sequence shown here is derived from an EMBL/GenBank/DDBJ whole genome shotgun (WGS) entry which is preliminary data.</text>
</comment>
<dbReference type="Pfam" id="PF00583">
    <property type="entry name" value="Acetyltransf_1"/>
    <property type="match status" value="1"/>
</dbReference>
<dbReference type="GO" id="GO:0005840">
    <property type="term" value="C:ribosome"/>
    <property type="evidence" value="ECO:0007669"/>
    <property type="project" value="UniProtKB-KW"/>
</dbReference>
<keyword evidence="4" id="KW-0689">Ribosomal protein</keyword>
<dbReference type="SUPFAM" id="SSF55729">
    <property type="entry name" value="Acyl-CoA N-acyltransferases (Nat)"/>
    <property type="match status" value="1"/>
</dbReference>
<evidence type="ECO:0000256" key="2">
    <source>
        <dbReference type="ARBA" id="ARBA00023315"/>
    </source>
</evidence>
<evidence type="ECO:0000313" key="5">
    <source>
        <dbReference type="Proteomes" id="UP000256269"/>
    </source>
</evidence>
<evidence type="ECO:0000313" key="4">
    <source>
        <dbReference type="EMBL" id="REH36253.1"/>
    </source>
</evidence>